<dbReference type="EMBL" id="BAAAQA010000002">
    <property type="protein sequence ID" value="GAA2108912.1"/>
    <property type="molecule type" value="Genomic_DNA"/>
</dbReference>
<dbReference type="SUPFAM" id="SSF51735">
    <property type="entry name" value="NAD(P)-binding Rossmann-fold domains"/>
    <property type="match status" value="1"/>
</dbReference>
<protein>
    <submittedName>
        <fullName evidence="4">2-hydroxyacid dehydrogenase</fullName>
    </submittedName>
</protein>
<dbReference type="PANTHER" id="PTHR10996:SF178">
    <property type="entry name" value="2-HYDROXYACID DEHYDROGENASE YGL185C-RELATED"/>
    <property type="match status" value="1"/>
</dbReference>
<keyword evidence="5" id="KW-1185">Reference proteome</keyword>
<dbReference type="PANTHER" id="PTHR10996">
    <property type="entry name" value="2-HYDROXYACID DEHYDROGENASE-RELATED"/>
    <property type="match status" value="1"/>
</dbReference>
<sequence>MTSQHSTVALSDLRVISLPEQKLFDQVSAELTDFKCVLWDLEGEPEGCAREDIDIAVSPYFSGRWMKNPSVVENVKLLQLQSTGYNGVPEKIGPDVALASAGWVHAAGTAEIALGLIIAAQRNLDRAIVQQKEGVYKRFFSRAVADSKVTVVGIGEIGSAVIDRLRPFEVEITRVASSAREDDQGQVRGVDELEQILPETDILVVALPLTEKTDDMFDGAMLAKLPDDALVVNVGRGSLVNTDALTEEVLAGRLRCALDVVDPEPLPGDHPLMSAAGSIVLPHVGGSNVSYRPRVRDLILQQIELIKAGEAPKFLVQPGRLDLDRSGE</sequence>
<keyword evidence="1" id="KW-0560">Oxidoreductase</keyword>
<dbReference type="Proteomes" id="UP001500166">
    <property type="component" value="Unassembled WGS sequence"/>
</dbReference>
<dbReference type="Gene3D" id="3.40.50.720">
    <property type="entry name" value="NAD(P)-binding Rossmann-like Domain"/>
    <property type="match status" value="2"/>
</dbReference>
<feature type="domain" description="D-isomer specific 2-hydroxyacid dehydrogenase NAD-binding" evidence="3">
    <location>
        <begin position="114"/>
        <end position="285"/>
    </location>
</feature>
<accession>A0ABP5IYM1</accession>
<dbReference type="Pfam" id="PF02826">
    <property type="entry name" value="2-Hacid_dh_C"/>
    <property type="match status" value="1"/>
</dbReference>
<dbReference type="InterPro" id="IPR050223">
    <property type="entry name" value="D-isomer_2-hydroxyacid_DH"/>
</dbReference>
<evidence type="ECO:0000256" key="1">
    <source>
        <dbReference type="ARBA" id="ARBA00023002"/>
    </source>
</evidence>
<evidence type="ECO:0000313" key="5">
    <source>
        <dbReference type="Proteomes" id="UP001500166"/>
    </source>
</evidence>
<evidence type="ECO:0000256" key="2">
    <source>
        <dbReference type="ARBA" id="ARBA00023027"/>
    </source>
</evidence>
<proteinExistence type="predicted"/>
<dbReference type="InterPro" id="IPR036291">
    <property type="entry name" value="NAD(P)-bd_dom_sf"/>
</dbReference>
<dbReference type="PROSITE" id="PS00671">
    <property type="entry name" value="D_2_HYDROXYACID_DH_3"/>
    <property type="match status" value="1"/>
</dbReference>
<gene>
    <name evidence="4" type="ORF">GCM10009824_02480</name>
</gene>
<comment type="caution">
    <text evidence="4">The sequence shown here is derived from an EMBL/GenBank/DDBJ whole genome shotgun (WGS) entry which is preliminary data.</text>
</comment>
<name>A0ABP5IYM1_9MICC</name>
<keyword evidence="2" id="KW-0520">NAD</keyword>
<reference evidence="5" key="1">
    <citation type="journal article" date="2019" name="Int. J. Syst. Evol. Microbiol.">
        <title>The Global Catalogue of Microorganisms (GCM) 10K type strain sequencing project: providing services to taxonomists for standard genome sequencing and annotation.</title>
        <authorList>
            <consortium name="The Broad Institute Genomics Platform"/>
            <consortium name="The Broad Institute Genome Sequencing Center for Infectious Disease"/>
            <person name="Wu L."/>
            <person name="Ma J."/>
        </authorList>
    </citation>
    <scope>NUCLEOTIDE SEQUENCE [LARGE SCALE GENOMIC DNA]</scope>
    <source>
        <strain evidence="5">JCM 15914</strain>
    </source>
</reference>
<dbReference type="InterPro" id="IPR029753">
    <property type="entry name" value="D-isomer_DH_CS"/>
</dbReference>
<evidence type="ECO:0000259" key="3">
    <source>
        <dbReference type="Pfam" id="PF02826"/>
    </source>
</evidence>
<dbReference type="RefSeq" id="WP_344223252.1">
    <property type="nucleotide sequence ID" value="NZ_BAAAQA010000002.1"/>
</dbReference>
<organism evidence="4 5">
    <name type="scientific">Kocuria atrinae</name>
    <dbReference type="NCBI Taxonomy" id="592377"/>
    <lineage>
        <taxon>Bacteria</taxon>
        <taxon>Bacillati</taxon>
        <taxon>Actinomycetota</taxon>
        <taxon>Actinomycetes</taxon>
        <taxon>Micrococcales</taxon>
        <taxon>Micrococcaceae</taxon>
        <taxon>Kocuria</taxon>
    </lineage>
</organism>
<evidence type="ECO:0000313" key="4">
    <source>
        <dbReference type="EMBL" id="GAA2108912.1"/>
    </source>
</evidence>
<dbReference type="InterPro" id="IPR006140">
    <property type="entry name" value="D-isomer_DH_NAD-bd"/>
</dbReference>